<dbReference type="PANTHER" id="PTHR38052:SF1">
    <property type="entry name" value="ABM DOMAIN-CONTAINING PROTEIN"/>
    <property type="match status" value="1"/>
</dbReference>
<dbReference type="PROSITE" id="PS51725">
    <property type="entry name" value="ABM"/>
    <property type="match status" value="1"/>
</dbReference>
<sequence length="156" mass="18427">MTTSAASSYPSSNTTYQPHTNSLYHHQILTTVTMVYTLVVHLYAKEDQESINKLIAKLQEASQVYTNDKECLGWFVMQDTKDPRAFTIVERYAHESSQKYHLENPYWQTFDKYVIPLLAKDMDLRRLNELVDDKSEQVRVEQDSKLWEEVEKHQTY</sequence>
<dbReference type="SUPFAM" id="SSF54909">
    <property type="entry name" value="Dimeric alpha+beta barrel"/>
    <property type="match status" value="1"/>
</dbReference>
<evidence type="ECO:0000313" key="2">
    <source>
        <dbReference type="EMBL" id="THV63692.1"/>
    </source>
</evidence>
<name>A0A4S8RZF3_AURPU</name>
<accession>A0A4S8RZF3</accession>
<dbReference type="Gene3D" id="3.30.70.100">
    <property type="match status" value="1"/>
</dbReference>
<reference evidence="2 3" key="1">
    <citation type="submission" date="2018-10" db="EMBL/GenBank/DDBJ databases">
        <title>Fifty Aureobasidium pullulans genomes reveal a recombining polyextremotolerant generalist.</title>
        <authorList>
            <person name="Gostincar C."/>
            <person name="Turk M."/>
            <person name="Zajc J."/>
            <person name="Gunde-Cimerman N."/>
        </authorList>
    </citation>
    <scope>NUCLEOTIDE SEQUENCE [LARGE SCALE GENOMIC DNA]</scope>
    <source>
        <strain evidence="2 3">EXF-11900</strain>
    </source>
</reference>
<feature type="domain" description="ABM" evidence="1">
    <location>
        <begin position="36"/>
        <end position="127"/>
    </location>
</feature>
<dbReference type="AlphaFoldDB" id="A0A4S8RZF3"/>
<dbReference type="Pfam" id="PF03992">
    <property type="entry name" value="ABM"/>
    <property type="match status" value="1"/>
</dbReference>
<protein>
    <recommendedName>
        <fullName evidence="1">ABM domain-containing protein</fullName>
    </recommendedName>
</protein>
<proteinExistence type="predicted"/>
<dbReference type="InterPro" id="IPR011008">
    <property type="entry name" value="Dimeric_a/b-barrel"/>
</dbReference>
<dbReference type="Proteomes" id="UP000304951">
    <property type="component" value="Unassembled WGS sequence"/>
</dbReference>
<organism evidence="2 3">
    <name type="scientific">Aureobasidium pullulans</name>
    <name type="common">Black yeast</name>
    <name type="synonym">Pullularia pullulans</name>
    <dbReference type="NCBI Taxonomy" id="5580"/>
    <lineage>
        <taxon>Eukaryota</taxon>
        <taxon>Fungi</taxon>
        <taxon>Dikarya</taxon>
        <taxon>Ascomycota</taxon>
        <taxon>Pezizomycotina</taxon>
        <taxon>Dothideomycetes</taxon>
        <taxon>Dothideomycetidae</taxon>
        <taxon>Dothideales</taxon>
        <taxon>Saccotheciaceae</taxon>
        <taxon>Aureobasidium</taxon>
    </lineage>
</organism>
<gene>
    <name evidence="2" type="ORF">D6D28_10466</name>
</gene>
<dbReference type="PANTHER" id="PTHR38052">
    <property type="entry name" value="EXPRESSED PROTEIN"/>
    <property type="match status" value="1"/>
</dbReference>
<evidence type="ECO:0000259" key="1">
    <source>
        <dbReference type="PROSITE" id="PS51725"/>
    </source>
</evidence>
<comment type="caution">
    <text evidence="2">The sequence shown here is derived from an EMBL/GenBank/DDBJ whole genome shotgun (WGS) entry which is preliminary data.</text>
</comment>
<dbReference type="InterPro" id="IPR007138">
    <property type="entry name" value="ABM_dom"/>
</dbReference>
<evidence type="ECO:0000313" key="3">
    <source>
        <dbReference type="Proteomes" id="UP000304951"/>
    </source>
</evidence>
<dbReference type="EMBL" id="QZAF01001079">
    <property type="protein sequence ID" value="THV63692.1"/>
    <property type="molecule type" value="Genomic_DNA"/>
</dbReference>